<feature type="transmembrane region" description="Helical" evidence="8">
    <location>
        <begin position="102"/>
        <end position="120"/>
    </location>
</feature>
<evidence type="ECO:0000256" key="8">
    <source>
        <dbReference type="SAM" id="Phobius"/>
    </source>
</evidence>
<comment type="subcellular location">
    <subcellularLocation>
        <location evidence="1">Membrane</location>
        <topology evidence="1">Multi-pass membrane protein</topology>
    </subcellularLocation>
</comment>
<evidence type="ECO:0000256" key="2">
    <source>
        <dbReference type="ARBA" id="ARBA00022692"/>
    </source>
</evidence>
<protein>
    <submittedName>
        <fullName evidence="10">CCH1R-like protein</fullName>
    </submittedName>
</protein>
<evidence type="ECO:0000256" key="7">
    <source>
        <dbReference type="ARBA" id="ARBA00023224"/>
    </source>
</evidence>
<organism evidence="10 11">
    <name type="scientific">Mya arenaria</name>
    <name type="common">Soft-shell clam</name>
    <dbReference type="NCBI Taxonomy" id="6604"/>
    <lineage>
        <taxon>Eukaryota</taxon>
        <taxon>Metazoa</taxon>
        <taxon>Spiralia</taxon>
        <taxon>Lophotrochozoa</taxon>
        <taxon>Mollusca</taxon>
        <taxon>Bivalvia</taxon>
        <taxon>Autobranchia</taxon>
        <taxon>Heteroconchia</taxon>
        <taxon>Euheterodonta</taxon>
        <taxon>Imparidentia</taxon>
        <taxon>Neoheterodontei</taxon>
        <taxon>Myida</taxon>
        <taxon>Myoidea</taxon>
        <taxon>Myidae</taxon>
        <taxon>Mya</taxon>
    </lineage>
</organism>
<dbReference type="Gene3D" id="1.20.1070.10">
    <property type="entry name" value="Rhodopsin 7-helix transmembrane proteins"/>
    <property type="match status" value="1"/>
</dbReference>
<proteinExistence type="predicted"/>
<sequence>MSSAIVSQVNGTVLSGPVKTTGDAILVPILFAIIFLIGVVGNVTLIFTVLKKKSLRNTPNIFVVSLSIGDLLLLLCSVRFSSTLFTCFSWPFGIFLCKFNEFMQTLSLGVSVFTLTALSGDRYIAIVHPMSKHTGKPKLKTVVAMLEYGSVPQHLPYRRHLHQTFSILKEEPLWTMATPQSYQLLSQFVTYIRRTDCQCGTIRHTPCTDS</sequence>
<dbReference type="InterPro" id="IPR017452">
    <property type="entry name" value="GPCR_Rhodpsn_7TM"/>
</dbReference>
<dbReference type="InterPro" id="IPR000276">
    <property type="entry name" value="GPCR_Rhodpsn"/>
</dbReference>
<name>A0ABY7EJF2_MYAAR</name>
<keyword evidence="3 8" id="KW-1133">Transmembrane helix</keyword>
<dbReference type="PANTHER" id="PTHR45695">
    <property type="entry name" value="LEUCOKININ RECEPTOR-RELATED"/>
    <property type="match status" value="1"/>
</dbReference>
<keyword evidence="6" id="KW-0675">Receptor</keyword>
<keyword evidence="7" id="KW-0807">Transducer</keyword>
<evidence type="ECO:0000256" key="3">
    <source>
        <dbReference type="ARBA" id="ARBA00022989"/>
    </source>
</evidence>
<keyword evidence="11" id="KW-1185">Reference proteome</keyword>
<dbReference type="EMBL" id="CP111017">
    <property type="protein sequence ID" value="WAR08911.1"/>
    <property type="molecule type" value="Genomic_DNA"/>
</dbReference>
<dbReference type="Proteomes" id="UP001164746">
    <property type="component" value="Chromosome 6"/>
</dbReference>
<gene>
    <name evidence="10" type="ORF">MAR_018869</name>
</gene>
<feature type="domain" description="G-protein coupled receptors family 1 profile" evidence="9">
    <location>
        <begin position="41"/>
        <end position="130"/>
    </location>
</feature>
<dbReference type="PRINTS" id="PR00237">
    <property type="entry name" value="GPCRRHODOPSN"/>
</dbReference>
<evidence type="ECO:0000256" key="5">
    <source>
        <dbReference type="ARBA" id="ARBA00023136"/>
    </source>
</evidence>
<feature type="transmembrane region" description="Helical" evidence="8">
    <location>
        <begin position="61"/>
        <end position="82"/>
    </location>
</feature>
<evidence type="ECO:0000256" key="6">
    <source>
        <dbReference type="ARBA" id="ARBA00023170"/>
    </source>
</evidence>
<dbReference type="PANTHER" id="PTHR45695:SF26">
    <property type="entry name" value="NEUROPEPTIDE CCHAMIDE-1 RECEPTOR"/>
    <property type="match status" value="1"/>
</dbReference>
<evidence type="ECO:0000313" key="10">
    <source>
        <dbReference type="EMBL" id="WAR08911.1"/>
    </source>
</evidence>
<keyword evidence="4" id="KW-0297">G-protein coupled receptor</keyword>
<dbReference type="Pfam" id="PF00001">
    <property type="entry name" value="7tm_1"/>
    <property type="match status" value="1"/>
</dbReference>
<dbReference type="PROSITE" id="PS50262">
    <property type="entry name" value="G_PROTEIN_RECEP_F1_2"/>
    <property type="match status" value="1"/>
</dbReference>
<evidence type="ECO:0000259" key="9">
    <source>
        <dbReference type="PROSITE" id="PS50262"/>
    </source>
</evidence>
<evidence type="ECO:0000313" key="11">
    <source>
        <dbReference type="Proteomes" id="UP001164746"/>
    </source>
</evidence>
<feature type="transmembrane region" description="Helical" evidence="8">
    <location>
        <begin position="25"/>
        <end position="49"/>
    </location>
</feature>
<evidence type="ECO:0000256" key="1">
    <source>
        <dbReference type="ARBA" id="ARBA00004141"/>
    </source>
</evidence>
<keyword evidence="2 8" id="KW-0812">Transmembrane</keyword>
<accession>A0ABY7EJF2</accession>
<evidence type="ECO:0000256" key="4">
    <source>
        <dbReference type="ARBA" id="ARBA00023040"/>
    </source>
</evidence>
<keyword evidence="5 8" id="KW-0472">Membrane</keyword>
<dbReference type="SUPFAM" id="SSF81321">
    <property type="entry name" value="Family A G protein-coupled receptor-like"/>
    <property type="match status" value="1"/>
</dbReference>
<reference evidence="10" key="1">
    <citation type="submission" date="2022-11" db="EMBL/GenBank/DDBJ databases">
        <title>Centuries of genome instability and evolution in soft-shell clam transmissible cancer (bioRxiv).</title>
        <authorList>
            <person name="Hart S.F.M."/>
            <person name="Yonemitsu M.A."/>
            <person name="Giersch R.M."/>
            <person name="Beal B.F."/>
            <person name="Arriagada G."/>
            <person name="Davis B.W."/>
            <person name="Ostrander E.A."/>
            <person name="Goff S.P."/>
            <person name="Metzger M.J."/>
        </authorList>
    </citation>
    <scope>NUCLEOTIDE SEQUENCE</scope>
    <source>
        <strain evidence="10">MELC-2E11</strain>
        <tissue evidence="10">Siphon/mantle</tissue>
    </source>
</reference>